<protein>
    <submittedName>
        <fullName evidence="3">Ribbon-helix-helix domain-containing protein</fullName>
    </submittedName>
</protein>
<proteinExistence type="predicted"/>
<dbReference type="InterPro" id="IPR035965">
    <property type="entry name" value="PAS-like_dom_sf"/>
</dbReference>
<dbReference type="RefSeq" id="WP_269425109.1">
    <property type="nucleotide sequence ID" value="NZ_JAPWGY010000013.1"/>
</dbReference>
<reference evidence="3" key="1">
    <citation type="submission" date="2022-12" db="EMBL/GenBank/DDBJ databases">
        <title>Bacterial isolates from different developmental stages of Nematostella vectensis.</title>
        <authorList>
            <person name="Fraune S."/>
        </authorList>
    </citation>
    <scope>NUCLEOTIDE SEQUENCE</scope>
    <source>
        <strain evidence="3">G21630-S1</strain>
    </source>
</reference>
<feature type="region of interest" description="Disordered" evidence="1">
    <location>
        <begin position="211"/>
        <end position="231"/>
    </location>
</feature>
<accession>A0ABT4LPA5</accession>
<evidence type="ECO:0000313" key="3">
    <source>
        <dbReference type="EMBL" id="MCZ4282967.1"/>
    </source>
</evidence>
<comment type="caution">
    <text evidence="3">The sequence shown here is derived from an EMBL/GenBank/DDBJ whole genome shotgun (WGS) entry which is preliminary data.</text>
</comment>
<dbReference type="SUPFAM" id="SSF55785">
    <property type="entry name" value="PYP-like sensor domain (PAS domain)"/>
    <property type="match status" value="1"/>
</dbReference>
<evidence type="ECO:0000259" key="2">
    <source>
        <dbReference type="Pfam" id="PF13467"/>
    </source>
</evidence>
<dbReference type="Pfam" id="PF13467">
    <property type="entry name" value="RHH_4"/>
    <property type="match status" value="1"/>
</dbReference>
<organism evidence="3 4">
    <name type="scientific">Kiloniella laminariae</name>
    <dbReference type="NCBI Taxonomy" id="454162"/>
    <lineage>
        <taxon>Bacteria</taxon>
        <taxon>Pseudomonadati</taxon>
        <taxon>Pseudomonadota</taxon>
        <taxon>Alphaproteobacteria</taxon>
        <taxon>Rhodospirillales</taxon>
        <taxon>Kiloniellaceae</taxon>
        <taxon>Kiloniella</taxon>
    </lineage>
</organism>
<dbReference type="Proteomes" id="UP001069802">
    <property type="component" value="Unassembled WGS sequence"/>
</dbReference>
<dbReference type="EMBL" id="JAPWGY010000013">
    <property type="protein sequence ID" value="MCZ4282967.1"/>
    <property type="molecule type" value="Genomic_DNA"/>
</dbReference>
<dbReference type="InterPro" id="IPR027373">
    <property type="entry name" value="RHH_dom"/>
</dbReference>
<keyword evidence="4" id="KW-1185">Reference proteome</keyword>
<gene>
    <name evidence="3" type="ORF">O4H49_19445</name>
</gene>
<name>A0ABT4LPA5_9PROT</name>
<dbReference type="InterPro" id="IPR038268">
    <property type="entry name" value="RHH_sf"/>
</dbReference>
<dbReference type="Gene3D" id="1.10.3990.20">
    <property type="entry name" value="protein bp1543"/>
    <property type="match status" value="1"/>
</dbReference>
<sequence>MPRSILPVNFADQAPKARVVQYNKKRYSIRLEPVFWRALEHAAMEHGLKLGKFIGKLELVYQGPNFSSFLRVFCMISSERRLAGADIAPNKSIILSLLDASPSPAALLSEDLTIISCNNAFYNWLGETNIGIEGANITRLFQLRSKGPFLENVKDLQESRLRNLDARIIRMIPGKVITAQARLVKASILNHKKQYMVIWVASTPRMAISRKPIAKRPEEEVSLPEESTAAS</sequence>
<evidence type="ECO:0000256" key="1">
    <source>
        <dbReference type="SAM" id="MobiDB-lite"/>
    </source>
</evidence>
<feature type="domain" description="Ribbon-helix-helix" evidence="2">
    <location>
        <begin position="16"/>
        <end position="75"/>
    </location>
</feature>
<evidence type="ECO:0000313" key="4">
    <source>
        <dbReference type="Proteomes" id="UP001069802"/>
    </source>
</evidence>